<dbReference type="SUPFAM" id="SSF53098">
    <property type="entry name" value="Ribonuclease H-like"/>
    <property type="match status" value="1"/>
</dbReference>
<dbReference type="InterPro" id="IPR044925">
    <property type="entry name" value="His-Me_finger_sf"/>
</dbReference>
<dbReference type="SUPFAM" id="SSF54060">
    <property type="entry name" value="His-Me finger endonucleases"/>
    <property type="match status" value="1"/>
</dbReference>
<dbReference type="InterPro" id="IPR043502">
    <property type="entry name" value="DNA/RNA_pol_sf"/>
</dbReference>
<dbReference type="AlphaFoldDB" id="A0A6V7KN94"/>
<dbReference type="Gene3D" id="3.30.420.10">
    <property type="entry name" value="Ribonuclease H-like superfamily/Ribonuclease H"/>
    <property type="match status" value="1"/>
</dbReference>
<sequence>MFKGRIRTATIVNLRHIDVRQFLKDAEKLTSKRLKKLMPKEGNVKVHAVLLCKFKVLKDGEYNEETKSFNTKSAIVLPSTALTAWFNENVLEPLLTKLEEFQEGDSGWTLVRIINLMVNINRYTPLSAGLSTFVELSPEVQNEKAVVNIKNSDEYCFLWSVIAGLYPVDSNSDRTSSYPHYSVATIPGTNKTLDYKGIVFPINLTDIAKFERKNELSINVYATECGEGGKSEIVPVHLSRVKSEIQTIHLLLLCSSVHTLADEQPVYHFAWIRNLSRLVSTQISNHDHRTQLCDRCLCHFNQLKSYENHKKDCFTLNKQKMILPKPGENVLKFIHFKFKEPVPFVIYGDLECILSPADSDNENFHERHIPHSAAYYLQCSFDNSLSEFKSHRGPDCIQWLVNEFHRIAKEVNVYLKIIIPMDELTDEEEKNFKTAAICHICEQPFLPEDIKHRDHCHFTGKYRGPAHQQCNMNYTKCHDIPVIFHNLSGYDAHFLIKDLVKNSKGAIDLLPITKEKYISFKKYIPKTNVRLRFIDSFRFMASSLEKLASYLTYEDKKITRAHCNNEEEFRLLMRKGIFPYEYVDCWDKLETEKLPSREEFFSKLNNEDISEEDYAHAANVWSTFKISNLGEYSDLYLKTDVLLLADIFENFRKTCFNIYKLDPLHYYTAPGLAFDAMLKHTKIEIELLTDAETLLFIEKGIRGGVAQCVNRYAQANNRYMDNAYDSNKEESYLMYYDLNNLYGAAMSQCLPYGGFEWVDDADDFDVSTIPDDSPVGYILEVDLEYPKELHDSHKDLPLCPEHFIPEKCKNTKLMTTLHNKKNYIIHYRNFKQCLQLGMKLIKINRLLKFQQSAWLKPYIDLNTEMRKQSSNEFEKNFYKLMNNAVFGKTMENVRKQKDVKLISKWNGRYGARARIALPNFHSSIIFHDNADHVHDDDEIDFFDDEAAADDEDDDGDDREWAIIQLTRLKIVFNKPIYIGFAILDLSKLYIYDFHYNYVEKTFGKRAKLMYTDTDSLLYFFKVSDIYECMKNDILRFDTSDYPSDNVYGMPRVNKKVVGLMKDECSGRIMTEFVGLRAKLYTFKILGDANEKKRAKGVKRSVLKSITFDDYKNCLFYRKNVVKNQFLIQSKKHEVYTIRQKKLALSCNDDKRILLPDTTDTIPYGYHGRQC</sequence>
<dbReference type="InterPro" id="IPR012337">
    <property type="entry name" value="RNaseH-like_sf"/>
</dbReference>
<dbReference type="GO" id="GO:0042575">
    <property type="term" value="C:DNA polymerase complex"/>
    <property type="evidence" value="ECO:0007669"/>
    <property type="project" value="UniProtKB-ARBA"/>
</dbReference>
<reference evidence="1" key="1">
    <citation type="submission" date="2020-07" db="EMBL/GenBank/DDBJ databases">
        <authorList>
            <person name="Ferguson B K."/>
        </authorList>
    </citation>
    <scope>NUCLEOTIDE SEQUENCE</scope>
    <source>
        <strain evidence="1">L06</strain>
    </source>
</reference>
<dbReference type="GO" id="GO:0003676">
    <property type="term" value="F:nucleic acid binding"/>
    <property type="evidence" value="ECO:0007669"/>
    <property type="project" value="InterPro"/>
</dbReference>
<dbReference type="Pfam" id="PF02945">
    <property type="entry name" value="Endonuclease_7"/>
    <property type="match status" value="1"/>
</dbReference>
<dbReference type="InterPro" id="IPR004211">
    <property type="entry name" value="Endonuclease_7"/>
</dbReference>
<dbReference type="EMBL" id="CADCXW020000174">
    <property type="protein sequence ID" value="CAD1565403.1"/>
    <property type="molecule type" value="Genomic_DNA"/>
</dbReference>
<dbReference type="InterPro" id="IPR036397">
    <property type="entry name" value="RNaseH_sf"/>
</dbReference>
<proteinExistence type="predicted"/>
<dbReference type="PANTHER" id="PTHR31511:SF12">
    <property type="entry name" value="RHO TERMINATION FACTOR N-TERMINAL DOMAIN-CONTAINING PROTEIN"/>
    <property type="match status" value="1"/>
</dbReference>
<name>A0A6V7KN94_9HYME</name>
<accession>A0A6V7KN94</accession>
<organism evidence="1">
    <name type="scientific">Bracon brevicornis</name>
    <dbReference type="NCBI Taxonomy" id="1563983"/>
    <lineage>
        <taxon>Eukaryota</taxon>
        <taxon>Metazoa</taxon>
        <taxon>Ecdysozoa</taxon>
        <taxon>Arthropoda</taxon>
        <taxon>Hexapoda</taxon>
        <taxon>Insecta</taxon>
        <taxon>Pterygota</taxon>
        <taxon>Neoptera</taxon>
        <taxon>Endopterygota</taxon>
        <taxon>Hymenoptera</taxon>
        <taxon>Apocrita</taxon>
        <taxon>Ichneumonoidea</taxon>
        <taxon>Braconidae</taxon>
        <taxon>Braconinae</taxon>
        <taxon>Bracon</taxon>
    </lineage>
</organism>
<evidence type="ECO:0008006" key="2">
    <source>
        <dbReference type="Google" id="ProtNLM"/>
    </source>
</evidence>
<evidence type="ECO:0000313" key="1">
    <source>
        <dbReference type="EMBL" id="CAD1565403.1"/>
    </source>
</evidence>
<dbReference type="SUPFAM" id="SSF56672">
    <property type="entry name" value="DNA/RNA polymerases"/>
    <property type="match status" value="1"/>
</dbReference>
<dbReference type="GO" id="GO:0071897">
    <property type="term" value="P:DNA biosynthetic process"/>
    <property type="evidence" value="ECO:0007669"/>
    <property type="project" value="UniProtKB-ARBA"/>
</dbReference>
<dbReference type="PANTHER" id="PTHR31511">
    <property type="entry name" value="PROTEIN CBG23764"/>
    <property type="match status" value="1"/>
</dbReference>
<gene>
    <name evidence="1" type="ORF">BBRV_LOCUS83784</name>
</gene>
<protein>
    <recommendedName>
        <fullName evidence="2">DNA-directed DNA polymerase</fullName>
    </recommendedName>
</protein>